<organism evidence="8 9">
    <name type="scientific">Trichobilharzia regenti</name>
    <name type="common">Nasal bird schistosome</name>
    <dbReference type="NCBI Taxonomy" id="157069"/>
    <lineage>
        <taxon>Eukaryota</taxon>
        <taxon>Metazoa</taxon>
        <taxon>Spiralia</taxon>
        <taxon>Lophotrochozoa</taxon>
        <taxon>Platyhelminthes</taxon>
        <taxon>Trematoda</taxon>
        <taxon>Digenea</taxon>
        <taxon>Strigeidida</taxon>
        <taxon>Schistosomatoidea</taxon>
        <taxon>Schistosomatidae</taxon>
        <taxon>Trichobilharzia</taxon>
    </lineage>
</organism>
<dbReference type="AlphaFoldDB" id="A0AA85IVR3"/>
<feature type="region of interest" description="Disordered" evidence="6">
    <location>
        <begin position="231"/>
        <end position="252"/>
    </location>
</feature>
<evidence type="ECO:0000256" key="6">
    <source>
        <dbReference type="SAM" id="MobiDB-lite"/>
    </source>
</evidence>
<feature type="compositionally biased region" description="Low complexity" evidence="6">
    <location>
        <begin position="41"/>
        <end position="69"/>
    </location>
</feature>
<dbReference type="InterPro" id="IPR036115">
    <property type="entry name" value="GCM_dom_sf"/>
</dbReference>
<feature type="compositionally biased region" description="Low complexity" evidence="6">
    <location>
        <begin position="326"/>
        <end position="350"/>
    </location>
</feature>
<dbReference type="InterPro" id="IPR043020">
    <property type="entry name" value="GCM_large"/>
</dbReference>
<dbReference type="InterPro" id="IPR043021">
    <property type="entry name" value="GCM_small"/>
</dbReference>
<dbReference type="PANTHER" id="PTHR12414">
    <property type="entry name" value="GLIAL CELLS MISSING RELATED/GLIDE"/>
    <property type="match status" value="1"/>
</dbReference>
<dbReference type="GO" id="GO:0005634">
    <property type="term" value="C:nucleus"/>
    <property type="evidence" value="ECO:0007669"/>
    <property type="project" value="TreeGrafter"/>
</dbReference>
<reference evidence="8" key="1">
    <citation type="submission" date="2022-06" db="EMBL/GenBank/DDBJ databases">
        <authorList>
            <person name="Berger JAMES D."/>
            <person name="Berger JAMES D."/>
        </authorList>
    </citation>
    <scope>NUCLEOTIDE SEQUENCE [LARGE SCALE GENOMIC DNA]</scope>
</reference>
<feature type="domain" description="GCM" evidence="7">
    <location>
        <begin position="368"/>
        <end position="523"/>
    </location>
</feature>
<dbReference type="InterPro" id="IPR039791">
    <property type="entry name" value="GCM"/>
</dbReference>
<keyword evidence="5" id="KW-0539">Nucleus</keyword>
<feature type="region of interest" description="Disordered" evidence="6">
    <location>
        <begin position="828"/>
        <end position="859"/>
    </location>
</feature>
<evidence type="ECO:0000256" key="2">
    <source>
        <dbReference type="ARBA" id="ARBA00023015"/>
    </source>
</evidence>
<evidence type="ECO:0000313" key="8">
    <source>
        <dbReference type="Proteomes" id="UP000050795"/>
    </source>
</evidence>
<name>A0AA85IVR3_TRIRE</name>
<feature type="compositionally biased region" description="Basic residues" evidence="6">
    <location>
        <begin position="638"/>
        <end position="647"/>
    </location>
</feature>
<keyword evidence="1" id="KW-0217">Developmental protein</keyword>
<evidence type="ECO:0000256" key="5">
    <source>
        <dbReference type="ARBA" id="ARBA00023242"/>
    </source>
</evidence>
<dbReference type="GO" id="GO:0001228">
    <property type="term" value="F:DNA-binding transcription activator activity, RNA polymerase II-specific"/>
    <property type="evidence" value="ECO:0007669"/>
    <property type="project" value="InterPro"/>
</dbReference>
<dbReference type="PROSITE" id="PS50807">
    <property type="entry name" value="GCM"/>
    <property type="match status" value="1"/>
</dbReference>
<feature type="compositionally biased region" description="Basic residues" evidence="6">
    <location>
        <begin position="235"/>
        <end position="244"/>
    </location>
</feature>
<feature type="region of interest" description="Disordered" evidence="6">
    <location>
        <begin position="674"/>
        <end position="696"/>
    </location>
</feature>
<dbReference type="PANTHER" id="PTHR12414:SF8">
    <property type="entry name" value="TRANSCRIPTION FACTOR GLIAL CELLS MISSING-RELATED"/>
    <property type="match status" value="1"/>
</dbReference>
<feature type="region of interest" description="Disordered" evidence="6">
    <location>
        <begin position="628"/>
        <end position="656"/>
    </location>
</feature>
<keyword evidence="3" id="KW-0238">DNA-binding</keyword>
<feature type="region of interest" description="Disordered" evidence="6">
    <location>
        <begin position="1181"/>
        <end position="1221"/>
    </location>
</feature>
<dbReference type="InterPro" id="IPR003902">
    <property type="entry name" value="Tscrpt_reg_GCM"/>
</dbReference>
<feature type="compositionally biased region" description="Basic and acidic residues" evidence="6">
    <location>
        <begin position="1183"/>
        <end position="1202"/>
    </location>
</feature>
<feature type="region of interest" description="Disordered" evidence="6">
    <location>
        <begin position="41"/>
        <end position="76"/>
    </location>
</feature>
<feature type="compositionally biased region" description="Low complexity" evidence="6">
    <location>
        <begin position="1209"/>
        <end position="1221"/>
    </location>
</feature>
<keyword evidence="4" id="KW-0804">Transcription</keyword>
<accession>A0AA85IVR3</accession>
<evidence type="ECO:0000259" key="7">
    <source>
        <dbReference type="PROSITE" id="PS50807"/>
    </source>
</evidence>
<dbReference type="Gene3D" id="2.20.25.670">
    <property type="entry name" value="GCM domain, large subdomain"/>
    <property type="match status" value="1"/>
</dbReference>
<feature type="region of interest" description="Disordered" evidence="6">
    <location>
        <begin position="507"/>
        <end position="546"/>
    </location>
</feature>
<dbReference type="Pfam" id="PF03615">
    <property type="entry name" value="GCM"/>
    <property type="match status" value="1"/>
</dbReference>
<feature type="region of interest" description="Disordered" evidence="6">
    <location>
        <begin position="326"/>
        <end position="366"/>
    </location>
</feature>
<evidence type="ECO:0000313" key="9">
    <source>
        <dbReference type="WBParaSite" id="TREG1_111660.1"/>
    </source>
</evidence>
<evidence type="ECO:0000256" key="1">
    <source>
        <dbReference type="ARBA" id="ARBA00022473"/>
    </source>
</evidence>
<reference evidence="9" key="2">
    <citation type="submission" date="2023-11" db="UniProtKB">
        <authorList>
            <consortium name="WormBaseParasite"/>
        </authorList>
    </citation>
    <scope>IDENTIFICATION</scope>
</reference>
<dbReference type="Proteomes" id="UP000050795">
    <property type="component" value="Unassembled WGS sequence"/>
</dbReference>
<dbReference type="Gene3D" id="3.30.70.3530">
    <property type="entry name" value="GCM motif"/>
    <property type="match status" value="1"/>
</dbReference>
<proteinExistence type="predicted"/>
<protein>
    <recommendedName>
        <fullName evidence="7">GCM domain-containing protein</fullName>
    </recommendedName>
</protein>
<sequence>MLGTNRQYVLDDKHFNMSTTPTTATATQNWTNCDMNSMNSNSGSCSTDSTGSSRGSNSSCGNNSSNNNGKFDSHSNGSTNAVVPAYNAYNQYTLQALNSHTSINTPVTGINTMTSTKSVEILTNTSSTQLGGPAYFFINTTTTNNNNNNNSNNSYQSNYDPLASDNIPNNRQIHLPSIQSVNHFVKHEDHHENRDILLCNPACTYTSPSENINDNLSIDDTPKKSVPFLPPLTVSHHHHHHHNPRNSINDEQCKKNAYKMYKNVYEDSDAANGSTNGIDYLPSINPDSCYLLNYGQPNQMGVMMQSDQVEQCPSLSTCGTELNSLSENNHSNNTNTTTNNHNNNNNTVENTIHRNPSNENPTQHTQRHLWDIKDMKLPKVTYYDPYELWPSGHCRRVYAQSCERARRHQSGWAMRNTNNHNPQVLKKSCLGVLECSMGCLVQGKPLSLRPAICDKARKKQCNRECITPGCKGRLVLRNCRGHSGYPVTHFWRFANGAVYFEAKGEHDHNRPSLKTFGLSDTDHQYSSGNTNTTTTAPASQPTGTTSMPAIATDIRLTIAPIKDELHNPTTVNGYHQVNEHQPNGYYQQTYHLNSFILPHSDINQSDQTKQLPGDLNFPPELNTLQMKLHNNNNNNKRSTGKSIRREKKSSNVNLKKHRKYEDFLKFPSNNESISTLGDLKSSRKNQPTKKSIHENSKIPANTVDHTLSELKVTPGEGELHKNLSYNTSSGNNVTFYRLDPLENNESTNCNLWCNQVISTDQGYFTSTQLVDHSSMGSHIYLGDSMSVTPPPIPPLPMTINPHSSMPTWSSSTGLESYLSTSIGNTTTTTSDMYANNNSNNNNNGPTGSPNWPSSPSVLSASSSSSSSSLSSSCGAPSSSSSLSSLPFSSSLYNQTVLNSFSTNPGYYHISSNSPNALNCNHSIHEVNYIHLYPMGPDQIAVNYCDDEYTQSTVNPGYTEFDTITQSSNTHEIGGSEWCQQSVYSTTPIHGVAQSMTNTNETQLMPGSDPCQVDYDIWTTTVNEAATPLHLQPSTAYTVHYPINDLCMEIFDSSSNHHHRQNQDQPQQHQQVQYFNTYNEIFDDSQNQLIDNEQFNDKSTDYIDFILNSSMNQSTPIGNCCLNQSNYQIQSKMIDHFSDDLDAEPTNEKEACSVQFKSNLSTHSANNNNNWSNQCLSHTSFLSETDRNEENHVDRREENEKSSESMMHPSTSNSSIGSMNSQNYEFNELGSHFYPQNIYQPMNRTQFSLKNTLCSSNNNNSSTHTNQPVTIDYWISTE</sequence>
<dbReference type="GO" id="GO:0042063">
    <property type="term" value="P:gliogenesis"/>
    <property type="evidence" value="ECO:0007669"/>
    <property type="project" value="TreeGrafter"/>
</dbReference>
<keyword evidence="8" id="KW-1185">Reference proteome</keyword>
<dbReference type="SUPFAM" id="SSF90073">
    <property type="entry name" value="GCM domain"/>
    <property type="match status" value="1"/>
</dbReference>
<dbReference type="WBParaSite" id="TREG1_111660.1">
    <property type="protein sequence ID" value="TREG1_111660.1"/>
    <property type="gene ID" value="TREG1_111660"/>
</dbReference>
<evidence type="ECO:0000256" key="3">
    <source>
        <dbReference type="ARBA" id="ARBA00023125"/>
    </source>
</evidence>
<keyword evidence="2" id="KW-0805">Transcription regulation</keyword>
<feature type="compositionally biased region" description="Polar residues" evidence="6">
    <location>
        <begin position="524"/>
        <end position="546"/>
    </location>
</feature>
<dbReference type="GO" id="GO:0000978">
    <property type="term" value="F:RNA polymerase II cis-regulatory region sequence-specific DNA binding"/>
    <property type="evidence" value="ECO:0007669"/>
    <property type="project" value="TreeGrafter"/>
</dbReference>
<evidence type="ECO:0000256" key="4">
    <source>
        <dbReference type="ARBA" id="ARBA00023163"/>
    </source>
</evidence>
<feature type="compositionally biased region" description="Polar residues" evidence="6">
    <location>
        <begin position="353"/>
        <end position="364"/>
    </location>
</feature>